<keyword evidence="4" id="KW-1185">Reference proteome</keyword>
<dbReference type="InParanoid" id="K3X5C2"/>
<dbReference type="HOGENOM" id="CLU_708804_0_0_1"/>
<evidence type="ECO:0000313" key="4">
    <source>
        <dbReference type="Proteomes" id="UP000019132"/>
    </source>
</evidence>
<accession>K3X5C2</accession>
<dbReference type="Proteomes" id="UP000019132">
    <property type="component" value="Unassembled WGS sequence"/>
</dbReference>
<protein>
    <submittedName>
        <fullName evidence="3">Uncharacterized protein</fullName>
    </submittedName>
</protein>
<reference evidence="4" key="1">
    <citation type="journal article" date="2010" name="Genome Biol.">
        <title>Genome sequence of the necrotrophic plant pathogen Pythium ultimum reveals original pathogenicity mechanisms and effector repertoire.</title>
        <authorList>
            <person name="Levesque C.A."/>
            <person name="Brouwer H."/>
            <person name="Cano L."/>
            <person name="Hamilton J.P."/>
            <person name="Holt C."/>
            <person name="Huitema E."/>
            <person name="Raffaele S."/>
            <person name="Robideau G.P."/>
            <person name="Thines M."/>
            <person name="Win J."/>
            <person name="Zerillo M.M."/>
            <person name="Beakes G.W."/>
            <person name="Boore J.L."/>
            <person name="Busam D."/>
            <person name="Dumas B."/>
            <person name="Ferriera S."/>
            <person name="Fuerstenberg S.I."/>
            <person name="Gachon C.M."/>
            <person name="Gaulin E."/>
            <person name="Govers F."/>
            <person name="Grenville-Briggs L."/>
            <person name="Horner N."/>
            <person name="Hostetler J."/>
            <person name="Jiang R.H."/>
            <person name="Johnson J."/>
            <person name="Krajaejun T."/>
            <person name="Lin H."/>
            <person name="Meijer H.J."/>
            <person name="Moore B."/>
            <person name="Morris P."/>
            <person name="Phuntmart V."/>
            <person name="Puiu D."/>
            <person name="Shetty J."/>
            <person name="Stajich J.E."/>
            <person name="Tripathy S."/>
            <person name="Wawra S."/>
            <person name="van West P."/>
            <person name="Whitty B.R."/>
            <person name="Coutinho P.M."/>
            <person name="Henrissat B."/>
            <person name="Martin F."/>
            <person name="Thomas P.D."/>
            <person name="Tyler B.M."/>
            <person name="De Vries R.P."/>
            <person name="Kamoun S."/>
            <person name="Yandell M."/>
            <person name="Tisserat N."/>
            <person name="Buell C.R."/>
        </authorList>
    </citation>
    <scope>NUCLEOTIDE SEQUENCE</scope>
    <source>
        <strain evidence="4">DAOM:BR144</strain>
    </source>
</reference>
<dbReference type="eggNOG" id="ENOG502SVAP">
    <property type="taxonomic scope" value="Eukaryota"/>
</dbReference>
<sequence length="390" mass="43176">MSFSFTSTPSSSPPHSVAGADDVLTAFSFNGGACAHTEPEPEAPTPPPPLRVTPFSFMSPAPPVSSPTSPKKPDKAKNVAIAMDETEGSVMFPSRAKASYRYRLTVRDDKVTIWIEDKRSKQQWQSSALELCEFVPTDRVIPMATLKDYVECFKNCLAAELNDDDDETKAAFQRDLVPGDHGNDLKLVFTLRVQMLATVVLTPSYEFVLHPVALSEVDILSAKVRDQEDEIAQLRAQVDALTVGKSVARSATNAETPSTTDYLRVESKYDVSTNQKLIWISPEVGHWWQVDTSGAITFTREGLFMVQVDVHHASKYLSDLRAKEKYHDVFKLQKNGHTIATCRDSSISGAAQWSQLHHIVPMKKNDYLTISYSDTGVAHSGSYVIVYGLQ</sequence>
<dbReference type="OMA" id="GACAHTE"/>
<keyword evidence="1" id="KW-0175">Coiled coil</keyword>
<dbReference type="EMBL" id="GL376610">
    <property type="status" value="NOT_ANNOTATED_CDS"/>
    <property type="molecule type" value="Genomic_DNA"/>
</dbReference>
<name>K3X5C2_GLOUD</name>
<organism evidence="3 4">
    <name type="scientific">Globisporangium ultimum (strain ATCC 200006 / CBS 805.95 / DAOM BR144)</name>
    <name type="common">Pythium ultimum</name>
    <dbReference type="NCBI Taxonomy" id="431595"/>
    <lineage>
        <taxon>Eukaryota</taxon>
        <taxon>Sar</taxon>
        <taxon>Stramenopiles</taxon>
        <taxon>Oomycota</taxon>
        <taxon>Peronosporomycetes</taxon>
        <taxon>Pythiales</taxon>
        <taxon>Pythiaceae</taxon>
        <taxon>Globisporangium</taxon>
    </lineage>
</organism>
<dbReference type="VEuPathDB" id="FungiDB:PYU1_G012395"/>
<feature type="coiled-coil region" evidence="1">
    <location>
        <begin position="217"/>
        <end position="244"/>
    </location>
</feature>
<evidence type="ECO:0000256" key="2">
    <source>
        <dbReference type="SAM" id="MobiDB-lite"/>
    </source>
</evidence>
<reference evidence="3" key="3">
    <citation type="submission" date="2015-02" db="UniProtKB">
        <authorList>
            <consortium name="EnsemblProtists"/>
        </authorList>
    </citation>
    <scope>IDENTIFICATION</scope>
    <source>
        <strain evidence="3">DAOM BR144</strain>
    </source>
</reference>
<reference evidence="4" key="2">
    <citation type="submission" date="2010-04" db="EMBL/GenBank/DDBJ databases">
        <authorList>
            <person name="Buell R."/>
            <person name="Hamilton J."/>
            <person name="Hostetler J."/>
        </authorList>
    </citation>
    <scope>NUCLEOTIDE SEQUENCE [LARGE SCALE GENOMIC DNA]</scope>
    <source>
        <strain evidence="4">DAOM:BR144</strain>
    </source>
</reference>
<evidence type="ECO:0000256" key="1">
    <source>
        <dbReference type="SAM" id="Coils"/>
    </source>
</evidence>
<dbReference type="AlphaFoldDB" id="K3X5C2"/>
<evidence type="ECO:0000313" key="3">
    <source>
        <dbReference type="EnsemblProtists" id="PYU1_T012421"/>
    </source>
</evidence>
<feature type="region of interest" description="Disordered" evidence="2">
    <location>
        <begin position="31"/>
        <end position="75"/>
    </location>
</feature>
<dbReference type="EnsemblProtists" id="PYU1_T012421">
    <property type="protein sequence ID" value="PYU1_T012421"/>
    <property type="gene ID" value="PYU1_G012395"/>
</dbReference>
<proteinExistence type="predicted"/>
<feature type="compositionally biased region" description="Pro residues" evidence="2">
    <location>
        <begin position="42"/>
        <end position="51"/>
    </location>
</feature>